<dbReference type="Gene3D" id="3.40.50.150">
    <property type="entry name" value="Vaccinia Virus protein VP39"/>
    <property type="match status" value="1"/>
</dbReference>
<dbReference type="InterPro" id="IPR029063">
    <property type="entry name" value="SAM-dependent_MTases_sf"/>
</dbReference>
<feature type="domain" description="Methyltransferase" evidence="2">
    <location>
        <begin position="40"/>
        <end position="135"/>
    </location>
</feature>
<dbReference type="Pfam" id="PF13649">
    <property type="entry name" value="Methyltransf_25"/>
    <property type="match status" value="1"/>
</dbReference>
<organism evidence="3 4">
    <name type="scientific">Gracilibacillus halophilus YIM-C55.5</name>
    <dbReference type="NCBI Taxonomy" id="1308866"/>
    <lineage>
        <taxon>Bacteria</taxon>
        <taxon>Bacillati</taxon>
        <taxon>Bacillota</taxon>
        <taxon>Bacilli</taxon>
        <taxon>Bacillales</taxon>
        <taxon>Bacillaceae</taxon>
        <taxon>Gracilibacillus</taxon>
    </lineage>
</organism>
<comment type="caution">
    <text evidence="3">The sequence shown here is derived from an EMBL/GenBank/DDBJ whole genome shotgun (WGS) entry which is preliminary data.</text>
</comment>
<reference evidence="3 4" key="1">
    <citation type="submission" date="2013-03" db="EMBL/GenBank/DDBJ databases">
        <title>Draft genome sequence of Gracibacillus halophilus YIM-C55.5, a moderately halophilic and thermophilic organism from the Xiaochaidamu salt lake.</title>
        <authorList>
            <person name="Sugumar T."/>
            <person name="Polireddy D.R."/>
            <person name="Antony A."/>
            <person name="Madhava Y.R."/>
            <person name="Sivakumar N."/>
        </authorList>
    </citation>
    <scope>NUCLEOTIDE SEQUENCE [LARGE SCALE GENOMIC DNA]</scope>
    <source>
        <strain evidence="3 4">YIM-C55.5</strain>
    </source>
</reference>
<evidence type="ECO:0000313" key="3">
    <source>
        <dbReference type="EMBL" id="ENH97587.1"/>
    </source>
</evidence>
<dbReference type="PATRIC" id="fig|1308866.3.peg.1261"/>
<dbReference type="Proteomes" id="UP000012283">
    <property type="component" value="Unassembled WGS sequence"/>
</dbReference>
<dbReference type="RefSeq" id="WP_003466704.1">
    <property type="nucleotide sequence ID" value="NZ_APML01000019.1"/>
</dbReference>
<dbReference type="OrthoDB" id="9811589at2"/>
<evidence type="ECO:0000256" key="1">
    <source>
        <dbReference type="ARBA" id="ARBA00022679"/>
    </source>
</evidence>
<keyword evidence="1 3" id="KW-0808">Transferase</keyword>
<dbReference type="EMBL" id="APML01000019">
    <property type="protein sequence ID" value="ENH97587.1"/>
    <property type="molecule type" value="Genomic_DNA"/>
</dbReference>
<proteinExistence type="predicted"/>
<dbReference type="CDD" id="cd02440">
    <property type="entry name" value="AdoMet_MTases"/>
    <property type="match status" value="1"/>
</dbReference>
<evidence type="ECO:0000313" key="4">
    <source>
        <dbReference type="Proteomes" id="UP000012283"/>
    </source>
</evidence>
<sequence>MPYSKLAYVYDVLMEDAPYDEWQTFINDSITKYNPHAETVLDLGCGTGEMSIRLSQEGFRVTGVDNSEDMLSYAQDQANDQRANVEYLQQDIRHLEGFMDYDVITSLCDVINYITEVTDLQAVFTNVAKALSKDGVFIFDVHSPRYIDEEMVGGTFAEIYDDLSYLWLCEAGEEKGEVIHDLTFFIEDEDTGLYQRFDETHIQRTFPVWKYRWLLEQAGLQIKSIHADFSVEPTQHPEMGDRIFFVCMHQSNR</sequence>
<dbReference type="STRING" id="1308866.J416_06233"/>
<dbReference type="SUPFAM" id="SSF53335">
    <property type="entry name" value="S-adenosyl-L-methionine-dependent methyltransferases"/>
    <property type="match status" value="1"/>
</dbReference>
<name>N4WN99_9BACI</name>
<gene>
    <name evidence="3" type="ORF">J416_06233</name>
</gene>
<protein>
    <submittedName>
        <fullName evidence="3">Methyltransferase</fullName>
    </submittedName>
</protein>
<keyword evidence="3" id="KW-0489">Methyltransferase</keyword>
<dbReference type="Gene3D" id="2.20.25.110">
    <property type="entry name" value="S-adenosyl-L-methionine-dependent methyltransferases"/>
    <property type="match status" value="1"/>
</dbReference>
<dbReference type="eggNOG" id="COG2226">
    <property type="taxonomic scope" value="Bacteria"/>
</dbReference>
<keyword evidence="4" id="KW-1185">Reference proteome</keyword>
<dbReference type="GO" id="GO:0032259">
    <property type="term" value="P:methylation"/>
    <property type="evidence" value="ECO:0007669"/>
    <property type="project" value="UniProtKB-KW"/>
</dbReference>
<evidence type="ECO:0000259" key="2">
    <source>
        <dbReference type="Pfam" id="PF13649"/>
    </source>
</evidence>
<dbReference type="GO" id="GO:0008168">
    <property type="term" value="F:methyltransferase activity"/>
    <property type="evidence" value="ECO:0007669"/>
    <property type="project" value="UniProtKB-KW"/>
</dbReference>
<dbReference type="AlphaFoldDB" id="N4WN99"/>
<dbReference type="InterPro" id="IPR041698">
    <property type="entry name" value="Methyltransf_25"/>
</dbReference>
<accession>N4WN99</accession>
<dbReference type="PANTHER" id="PTHR43861">
    <property type="entry name" value="TRANS-ACONITATE 2-METHYLTRANSFERASE-RELATED"/>
    <property type="match status" value="1"/>
</dbReference>